<protein>
    <submittedName>
        <fullName evidence="8">MatE family protein</fullName>
    </submittedName>
</protein>
<dbReference type="GO" id="GO:0005886">
    <property type="term" value="C:plasma membrane"/>
    <property type="evidence" value="ECO:0007669"/>
    <property type="project" value="UniProtKB-SubCell"/>
</dbReference>
<feature type="transmembrane region" description="Helical" evidence="7">
    <location>
        <begin position="363"/>
        <end position="387"/>
    </location>
</feature>
<proteinExistence type="predicted"/>
<feature type="transmembrane region" description="Helical" evidence="7">
    <location>
        <begin position="90"/>
        <end position="118"/>
    </location>
</feature>
<dbReference type="Pfam" id="PF01554">
    <property type="entry name" value="MatE"/>
    <property type="match status" value="2"/>
</dbReference>
<dbReference type="Proteomes" id="UP000027604">
    <property type="component" value="Chromosome I"/>
</dbReference>
<dbReference type="HOGENOM" id="CLU_579748_0_0_4"/>
<comment type="subcellular location">
    <subcellularLocation>
        <location evidence="1">Cell membrane</location>
        <topology evidence="1">Multi-pass membrane protein</topology>
    </subcellularLocation>
</comment>
<feature type="transmembrane region" description="Helical" evidence="7">
    <location>
        <begin position="169"/>
        <end position="189"/>
    </location>
</feature>
<feature type="transmembrane region" description="Helical" evidence="7">
    <location>
        <begin position="138"/>
        <end position="157"/>
    </location>
</feature>
<keyword evidence="9" id="KW-1185">Reference proteome</keyword>
<evidence type="ECO:0000256" key="7">
    <source>
        <dbReference type="SAM" id="Phobius"/>
    </source>
</evidence>
<keyword evidence="4 7" id="KW-0812">Transmembrane</keyword>
<dbReference type="AlphaFoldDB" id="W0VES0"/>
<dbReference type="RefSeq" id="WP_038497693.1">
    <property type="nucleotide sequence ID" value="NZ_BCTH01000020.1"/>
</dbReference>
<dbReference type="PANTHER" id="PTHR43549">
    <property type="entry name" value="MULTIDRUG RESISTANCE PROTEIN YPNP-RELATED"/>
    <property type="match status" value="1"/>
</dbReference>
<evidence type="ECO:0000256" key="5">
    <source>
        <dbReference type="ARBA" id="ARBA00022989"/>
    </source>
</evidence>
<feature type="transmembrane region" description="Helical" evidence="7">
    <location>
        <begin position="422"/>
        <end position="442"/>
    </location>
</feature>
<name>W0VES0_9BURK</name>
<evidence type="ECO:0000313" key="9">
    <source>
        <dbReference type="Proteomes" id="UP000027604"/>
    </source>
</evidence>
<organism evidence="8 9">
    <name type="scientific">Janthinobacterium agaricidamnosum NBRC 102515 = DSM 9628</name>
    <dbReference type="NCBI Taxonomy" id="1349767"/>
    <lineage>
        <taxon>Bacteria</taxon>
        <taxon>Pseudomonadati</taxon>
        <taxon>Pseudomonadota</taxon>
        <taxon>Betaproteobacteria</taxon>
        <taxon>Burkholderiales</taxon>
        <taxon>Oxalobacteraceae</taxon>
        <taxon>Janthinobacterium</taxon>
    </lineage>
</organism>
<reference evidence="8 9" key="1">
    <citation type="journal article" date="2015" name="Genome Announc.">
        <title>Genome Sequence of Mushroom Soft-Rot Pathogen Janthinobacterium agaricidamnosum.</title>
        <authorList>
            <person name="Graupner K."/>
            <person name="Lackner G."/>
            <person name="Hertweck C."/>
        </authorList>
    </citation>
    <scope>NUCLEOTIDE SEQUENCE [LARGE SCALE GENOMIC DNA]</scope>
    <source>
        <strain evidence="9">NBRC 102515 / DSM 9628</strain>
    </source>
</reference>
<feature type="transmembrane region" description="Helical" evidence="7">
    <location>
        <begin position="252"/>
        <end position="272"/>
    </location>
</feature>
<dbReference type="OrthoDB" id="8767666at2"/>
<dbReference type="GO" id="GO:0042910">
    <property type="term" value="F:xenobiotic transmembrane transporter activity"/>
    <property type="evidence" value="ECO:0007669"/>
    <property type="project" value="InterPro"/>
</dbReference>
<dbReference type="PATRIC" id="fig|1349767.4.peg.1916"/>
<evidence type="ECO:0000256" key="4">
    <source>
        <dbReference type="ARBA" id="ARBA00022692"/>
    </source>
</evidence>
<dbReference type="KEGG" id="jag:GJA_5322"/>
<keyword evidence="6 7" id="KW-0472">Membrane</keyword>
<feature type="transmembrane region" description="Helical" evidence="7">
    <location>
        <begin position="284"/>
        <end position="306"/>
    </location>
</feature>
<gene>
    <name evidence="8" type="ORF">GJA_5322</name>
</gene>
<dbReference type="GO" id="GO:0015297">
    <property type="term" value="F:antiporter activity"/>
    <property type="evidence" value="ECO:0007669"/>
    <property type="project" value="InterPro"/>
</dbReference>
<dbReference type="STRING" id="1349767.GJA_5322"/>
<feature type="transmembrane region" description="Helical" evidence="7">
    <location>
        <begin position="195"/>
        <end position="216"/>
    </location>
</feature>
<feature type="transmembrane region" description="Helical" evidence="7">
    <location>
        <begin position="394"/>
        <end position="416"/>
    </location>
</feature>
<evidence type="ECO:0000313" key="8">
    <source>
        <dbReference type="EMBL" id="CDG85918.1"/>
    </source>
</evidence>
<feature type="transmembrane region" description="Helical" evidence="7">
    <location>
        <begin position="55"/>
        <end position="78"/>
    </location>
</feature>
<dbReference type="eggNOG" id="COG0534">
    <property type="taxonomic scope" value="Bacteria"/>
</dbReference>
<evidence type="ECO:0000256" key="6">
    <source>
        <dbReference type="ARBA" id="ARBA00023136"/>
    </source>
</evidence>
<keyword evidence="5 7" id="KW-1133">Transmembrane helix</keyword>
<dbReference type="InterPro" id="IPR052031">
    <property type="entry name" value="Membrane_Transporter-Flippase"/>
</dbReference>
<feature type="transmembrane region" description="Helical" evidence="7">
    <location>
        <begin position="22"/>
        <end position="43"/>
    </location>
</feature>
<keyword evidence="2" id="KW-0813">Transport</keyword>
<accession>W0VES0</accession>
<sequence length="471" mass="51214">MTNIDFTDDDVRKSLLRFSLPMMLLALMDYAGMFINLGWLMALTDESDLPATLRISVAVVGLLEAVLGGLLAAIYIYANQAFGRKDHATARYLINFGFGCSLVISVLIAASGGVWAAGLISMFGVDADIKQQVLRYLQVYWFGYVIIMLHMYAGLLARMAGAVVVIRRFKITSFMSALVLSPCLIWLAVRHEYDPMQAAALALIGSRACGLLVLAYDMGKRAVFPFRLGVELRVLPLFSEWKPMIKLGGAETLNAFSLKLSFYLLYLMLSYFEAGTLEAVTISQYFTGFVQTVLMGAITSMIPFAAQNGGCGKIAHIGTGVRWMAMRVFVLCVLLMLPFILLAPLFMHVFIPDPAVAAKALDYIRITSLPWACLMASFPFLFAIIGLGDTRGTLALTIWSMYICTLLPVLAVRLLIGGSVQAAAWAEAVAAVLTFLGCYLYYVGKERQLLRQAPAAPASSGASAPVSAEAA</sequence>
<dbReference type="InterPro" id="IPR002528">
    <property type="entry name" value="MATE_fam"/>
</dbReference>
<evidence type="ECO:0000256" key="3">
    <source>
        <dbReference type="ARBA" id="ARBA00022475"/>
    </source>
</evidence>
<dbReference type="EMBL" id="HG322949">
    <property type="protein sequence ID" value="CDG85918.1"/>
    <property type="molecule type" value="Genomic_DNA"/>
</dbReference>
<dbReference type="PANTHER" id="PTHR43549:SF2">
    <property type="entry name" value="MULTIDRUG RESISTANCE PROTEIN NORM-RELATED"/>
    <property type="match status" value="1"/>
</dbReference>
<keyword evidence="3" id="KW-1003">Cell membrane</keyword>
<evidence type="ECO:0000256" key="2">
    <source>
        <dbReference type="ARBA" id="ARBA00022448"/>
    </source>
</evidence>
<evidence type="ECO:0000256" key="1">
    <source>
        <dbReference type="ARBA" id="ARBA00004651"/>
    </source>
</evidence>
<feature type="transmembrane region" description="Helical" evidence="7">
    <location>
        <begin position="327"/>
        <end position="351"/>
    </location>
</feature>